<dbReference type="Proteomes" id="UP000594261">
    <property type="component" value="Chromosome 4"/>
</dbReference>
<proteinExistence type="predicted"/>
<dbReference type="InParanoid" id="A0A7N2LHS1"/>
<feature type="domain" description="Diphosphomevalonate decarboxylase-like N-terminal" evidence="1">
    <location>
        <begin position="8"/>
        <end position="95"/>
    </location>
</feature>
<organism evidence="2 3">
    <name type="scientific">Quercus lobata</name>
    <name type="common">Valley oak</name>
    <dbReference type="NCBI Taxonomy" id="97700"/>
    <lineage>
        <taxon>Eukaryota</taxon>
        <taxon>Viridiplantae</taxon>
        <taxon>Streptophyta</taxon>
        <taxon>Embryophyta</taxon>
        <taxon>Tracheophyta</taxon>
        <taxon>Spermatophyta</taxon>
        <taxon>Magnoliopsida</taxon>
        <taxon>eudicotyledons</taxon>
        <taxon>Gunneridae</taxon>
        <taxon>Pentapetalae</taxon>
        <taxon>rosids</taxon>
        <taxon>fabids</taxon>
        <taxon>Fagales</taxon>
        <taxon>Fagaceae</taxon>
        <taxon>Quercus</taxon>
    </lineage>
</organism>
<evidence type="ECO:0000259" key="1">
    <source>
        <dbReference type="Pfam" id="PF22700"/>
    </source>
</evidence>
<accession>A0A7N2LHS1</accession>
<dbReference type="Pfam" id="PF22700">
    <property type="entry name" value="MVD-like_N"/>
    <property type="match status" value="1"/>
</dbReference>
<dbReference type="GO" id="GO:0004163">
    <property type="term" value="F:diphosphomevalonate decarboxylase activity"/>
    <property type="evidence" value="ECO:0007669"/>
    <property type="project" value="TreeGrafter"/>
</dbReference>
<reference evidence="2 3" key="1">
    <citation type="journal article" date="2016" name="G3 (Bethesda)">
        <title>First Draft Assembly and Annotation of the Genome of a California Endemic Oak Quercus lobata Nee (Fagaceae).</title>
        <authorList>
            <person name="Sork V.L."/>
            <person name="Fitz-Gibbon S.T."/>
            <person name="Puiu D."/>
            <person name="Crepeau M."/>
            <person name="Gugger P.F."/>
            <person name="Sherman R."/>
            <person name="Stevens K."/>
            <person name="Langley C.H."/>
            <person name="Pellegrini M."/>
            <person name="Salzberg S.L."/>
        </authorList>
    </citation>
    <scope>NUCLEOTIDE SEQUENCE [LARGE SCALE GENOMIC DNA]</scope>
    <source>
        <strain evidence="2 3">cv. SW786</strain>
    </source>
</reference>
<dbReference type="OMA" id="LHMASHN"/>
<dbReference type="InterPro" id="IPR014721">
    <property type="entry name" value="Ribsml_uS5_D2-typ_fold_subgr"/>
</dbReference>
<dbReference type="EnsemblPlants" id="QL04p041875:mrna">
    <property type="protein sequence ID" value="QL04p041875:mrna"/>
    <property type="gene ID" value="QL04p041875"/>
</dbReference>
<dbReference type="InterPro" id="IPR053859">
    <property type="entry name" value="MVD-like_N"/>
</dbReference>
<dbReference type="InterPro" id="IPR020568">
    <property type="entry name" value="Ribosomal_Su5_D2-typ_SF"/>
</dbReference>
<dbReference type="GO" id="GO:0005829">
    <property type="term" value="C:cytosol"/>
    <property type="evidence" value="ECO:0007669"/>
    <property type="project" value="TreeGrafter"/>
</dbReference>
<dbReference type="EMBL" id="LRBV02000004">
    <property type="status" value="NOT_ANNOTATED_CDS"/>
    <property type="molecule type" value="Genomic_DNA"/>
</dbReference>
<sequence>MQPSGPSSMTLDPAHLCTTTTVAISPLTRTACGSMARFQSCLKEIHSRACDVDDEEKGIKIAKKDWENLHLHIAFYNNFPTAPGLASSAAGFACLGR</sequence>
<dbReference type="PANTHER" id="PTHR10977">
    <property type="entry name" value="DIPHOSPHOMEVALONATE DECARBOXYLASE"/>
    <property type="match status" value="1"/>
</dbReference>
<name>A0A7N2LHS1_QUELO</name>
<dbReference type="Gramene" id="QL04p041875:mrna">
    <property type="protein sequence ID" value="QL04p041875:mrna"/>
    <property type="gene ID" value="QL04p041875"/>
</dbReference>
<keyword evidence="3" id="KW-1185">Reference proteome</keyword>
<dbReference type="GO" id="GO:0019287">
    <property type="term" value="P:isopentenyl diphosphate biosynthetic process, mevalonate pathway"/>
    <property type="evidence" value="ECO:0007669"/>
    <property type="project" value="TreeGrafter"/>
</dbReference>
<reference evidence="2" key="2">
    <citation type="submission" date="2021-01" db="UniProtKB">
        <authorList>
            <consortium name="EnsemblPlants"/>
        </authorList>
    </citation>
    <scope>IDENTIFICATION</scope>
</reference>
<evidence type="ECO:0000313" key="3">
    <source>
        <dbReference type="Proteomes" id="UP000594261"/>
    </source>
</evidence>
<evidence type="ECO:0000313" key="2">
    <source>
        <dbReference type="EnsemblPlants" id="QL04p041875:mrna"/>
    </source>
</evidence>
<dbReference type="Gene3D" id="3.30.230.10">
    <property type="match status" value="1"/>
</dbReference>
<dbReference type="PANTHER" id="PTHR10977:SF3">
    <property type="entry name" value="DIPHOSPHOMEVALONATE DECARBOXYLASE"/>
    <property type="match status" value="1"/>
</dbReference>
<dbReference type="SUPFAM" id="SSF54211">
    <property type="entry name" value="Ribosomal protein S5 domain 2-like"/>
    <property type="match status" value="1"/>
</dbReference>
<dbReference type="AlphaFoldDB" id="A0A7N2LHS1"/>
<protein>
    <recommendedName>
        <fullName evidence="1">Diphosphomevalonate decarboxylase-like N-terminal domain-containing protein</fullName>
    </recommendedName>
</protein>